<dbReference type="Proteomes" id="UP000190285">
    <property type="component" value="Unassembled WGS sequence"/>
</dbReference>
<keyword evidence="1" id="KW-0472">Membrane</keyword>
<evidence type="ECO:0000313" key="4">
    <source>
        <dbReference type="Proteomes" id="UP000190285"/>
    </source>
</evidence>
<organism evidence="3 4">
    <name type="scientific">Maledivibacter halophilus</name>
    <dbReference type="NCBI Taxonomy" id="36842"/>
    <lineage>
        <taxon>Bacteria</taxon>
        <taxon>Bacillati</taxon>
        <taxon>Bacillota</taxon>
        <taxon>Clostridia</taxon>
        <taxon>Peptostreptococcales</taxon>
        <taxon>Caminicellaceae</taxon>
        <taxon>Maledivibacter</taxon>
    </lineage>
</organism>
<dbReference type="Pfam" id="PF19909">
    <property type="entry name" value="DUF6382"/>
    <property type="match status" value="1"/>
</dbReference>
<dbReference type="SUPFAM" id="SSF49879">
    <property type="entry name" value="SMAD/FHA domain"/>
    <property type="match status" value="1"/>
</dbReference>
<keyword evidence="1" id="KW-0812">Transmembrane</keyword>
<dbReference type="PROSITE" id="PS50006">
    <property type="entry name" value="FHA_DOMAIN"/>
    <property type="match status" value="1"/>
</dbReference>
<name>A0A1T5IF94_9FIRM</name>
<feature type="transmembrane region" description="Helical" evidence="1">
    <location>
        <begin position="269"/>
        <end position="288"/>
    </location>
</feature>
<dbReference type="EMBL" id="FUZT01000001">
    <property type="protein sequence ID" value="SKC37844.1"/>
    <property type="molecule type" value="Genomic_DNA"/>
</dbReference>
<keyword evidence="1" id="KW-1133">Transmembrane helix</keyword>
<dbReference type="RefSeq" id="WP_079488818.1">
    <property type="nucleotide sequence ID" value="NZ_FUZT01000001.1"/>
</dbReference>
<reference evidence="3 4" key="1">
    <citation type="submission" date="2017-02" db="EMBL/GenBank/DDBJ databases">
        <authorList>
            <person name="Peterson S.W."/>
        </authorList>
    </citation>
    <scope>NUCLEOTIDE SEQUENCE [LARGE SCALE GENOMIC DNA]</scope>
    <source>
        <strain evidence="3 4">M1</strain>
    </source>
</reference>
<dbReference type="InterPro" id="IPR008984">
    <property type="entry name" value="SMAD_FHA_dom_sf"/>
</dbReference>
<dbReference type="PANTHER" id="PTHR23308">
    <property type="entry name" value="NUCLEAR INHIBITOR OF PROTEIN PHOSPHATASE-1"/>
    <property type="match status" value="1"/>
</dbReference>
<dbReference type="SMART" id="SM00240">
    <property type="entry name" value="FHA"/>
    <property type="match status" value="1"/>
</dbReference>
<proteinExistence type="predicted"/>
<feature type="domain" description="FHA" evidence="2">
    <location>
        <begin position="406"/>
        <end position="456"/>
    </location>
</feature>
<dbReference type="AlphaFoldDB" id="A0A1T5IF94"/>
<dbReference type="InterPro" id="IPR050923">
    <property type="entry name" value="Cell_Proc_Reg/RNA_Proc"/>
</dbReference>
<protein>
    <submittedName>
        <fullName evidence="3">Forkhead associated (FHA) domain, binds pSer, pThr, pTyr</fullName>
    </submittedName>
</protein>
<evidence type="ECO:0000256" key="1">
    <source>
        <dbReference type="SAM" id="Phobius"/>
    </source>
</evidence>
<dbReference type="InterPro" id="IPR000253">
    <property type="entry name" value="FHA_dom"/>
</dbReference>
<feature type="transmembrane region" description="Helical" evidence="1">
    <location>
        <begin position="300"/>
        <end position="321"/>
    </location>
</feature>
<gene>
    <name evidence="3" type="ORF">SAMN02194393_00317</name>
</gene>
<evidence type="ECO:0000259" key="2">
    <source>
        <dbReference type="PROSITE" id="PS50006"/>
    </source>
</evidence>
<dbReference type="Pfam" id="PF00498">
    <property type="entry name" value="FHA"/>
    <property type="match status" value="1"/>
</dbReference>
<dbReference type="Gene3D" id="2.60.200.20">
    <property type="match status" value="1"/>
</dbReference>
<accession>A0A1T5IF94</accession>
<dbReference type="OrthoDB" id="9783862at2"/>
<dbReference type="STRING" id="36842.SAMN02194393_00317"/>
<sequence length="483" mass="56487">MKDIIDTRFKFEYENDSTASYLVLTMASDEDILEYQMGMIDNNNCLGILDLDARYKNDEVKLYYNITSKLVLSQFLQRKKLSKMEFIDILRGITYVLLESREYFLYDKSFLIHEDYIYIDPSTLEIGMVYLPIEFEKDINQSFKDFLVNLIISLAKIDEKSSGNYIQRILNYIKKDIFSIYDFHKMLNEIRKNEFTVMSKEQNIQQCNSQDSNIKDYFNNKDICLKHDYQGKNEKGHILQKELNIIGSLKNNDDQLSKNTVKKRYKPKYIFIAVLTQVLIIVALIFSLDSIKSLAGGGFSTYGGITLIVAAVDVMLFRYLFKKENMEEVEIIKNINMSKKEIINSKELNYCDKEYEAAAVDCNMIEDKSLSINETVVLDEQEEELPYLQRINNGIIEKVSITKSNFIIGRLGNYVDYLIENNVIGRTHAEILCREKQYFIRDLNSKNGTFLNRVRLKSNVEYKIDNGDNIEFANIKYTFINEL</sequence>
<keyword evidence="4" id="KW-1185">Reference proteome</keyword>
<evidence type="ECO:0000313" key="3">
    <source>
        <dbReference type="EMBL" id="SKC37844.1"/>
    </source>
</evidence>
<dbReference type="CDD" id="cd00060">
    <property type="entry name" value="FHA"/>
    <property type="match status" value="1"/>
</dbReference>
<dbReference type="InterPro" id="IPR045962">
    <property type="entry name" value="DUF6382"/>
</dbReference>